<evidence type="ECO:0000256" key="2">
    <source>
        <dbReference type="SAM" id="MobiDB-lite"/>
    </source>
</evidence>
<evidence type="ECO:0000259" key="3">
    <source>
        <dbReference type="Pfam" id="PF08574"/>
    </source>
</evidence>
<feature type="domain" description="Transcription factor Iwr1" evidence="3">
    <location>
        <begin position="261"/>
        <end position="329"/>
    </location>
</feature>
<gene>
    <name evidence="4" type="ORF">EJ06DRAFT_403656</name>
</gene>
<dbReference type="InterPro" id="IPR040150">
    <property type="entry name" value="Iwr1"/>
</dbReference>
<dbReference type="OrthoDB" id="6255506at2759"/>
<sequence length="383" mass="43371">MALPIPPAVIHIKRKRDEAPVDVLVLENEHRSDKRRVTDFVFRRLRDVSATFASPHPPNNGIPTVITTLPGEEKRDPYALRVRETYTPSIPSQPDEPRCITAIPFRRRFHLSTPASSTDADLSTSPARKRKRAAEIALFVERGKEPRPAREVRRLAERVGTLSLELGVQLRSETVERQARSLSPRKRPVTTAAERKWRMRSTSRRREGDERVGMREEGLEKAMLVEKMKAFAQEVESAEQSPPSVASTEEHGEGMELDDRDYIHETYVRHLVPAGSVDTQNAGQLVIDEAAQELWETYLSDDEDEEKFDTDDEDSNAEDYYGADYPEDEVESDDEYDINPHQYSNNDSDADYGFSDAEDGDAEPQTATKSGTGIAGDFEMKDY</sequence>
<feature type="compositionally biased region" description="Acidic residues" evidence="2">
    <location>
        <begin position="299"/>
        <end position="317"/>
    </location>
</feature>
<protein>
    <recommendedName>
        <fullName evidence="3">Transcription factor Iwr1 domain-containing protein</fullName>
    </recommendedName>
</protein>
<evidence type="ECO:0000313" key="5">
    <source>
        <dbReference type="Proteomes" id="UP000799640"/>
    </source>
</evidence>
<evidence type="ECO:0000313" key="4">
    <source>
        <dbReference type="EMBL" id="KAF2400736.1"/>
    </source>
</evidence>
<feature type="compositionally biased region" description="Acidic residues" evidence="2">
    <location>
        <begin position="325"/>
        <end position="337"/>
    </location>
</feature>
<proteinExistence type="inferred from homology"/>
<keyword evidence="5" id="KW-1185">Reference proteome</keyword>
<dbReference type="Pfam" id="PF08574">
    <property type="entry name" value="Iwr1"/>
    <property type="match status" value="1"/>
</dbReference>
<dbReference type="InterPro" id="IPR013883">
    <property type="entry name" value="TF_Iwr1_dom"/>
</dbReference>
<dbReference type="PANTHER" id="PTHR28063:SF1">
    <property type="entry name" value="RNA POLYMERASE II NUCLEAR LOCALIZATION PROTEIN IWR1"/>
    <property type="match status" value="1"/>
</dbReference>
<dbReference type="GO" id="GO:0005737">
    <property type="term" value="C:cytoplasm"/>
    <property type="evidence" value="ECO:0007669"/>
    <property type="project" value="TreeGrafter"/>
</dbReference>
<dbReference type="GO" id="GO:0006606">
    <property type="term" value="P:protein import into nucleus"/>
    <property type="evidence" value="ECO:0007669"/>
    <property type="project" value="InterPro"/>
</dbReference>
<comment type="similarity">
    <text evidence="1">Belongs to the IWR1/SLC7A6OS family.</text>
</comment>
<dbReference type="PANTHER" id="PTHR28063">
    <property type="entry name" value="RNA POLYMERASE II NUCLEAR LOCALIZATION PROTEIN IWR1"/>
    <property type="match status" value="1"/>
</dbReference>
<name>A0A6G1HXZ0_9PEZI</name>
<evidence type="ECO:0000256" key="1">
    <source>
        <dbReference type="ARBA" id="ARBA00010218"/>
    </source>
</evidence>
<feature type="compositionally biased region" description="Basic and acidic residues" evidence="2">
    <location>
        <begin position="204"/>
        <end position="215"/>
    </location>
</feature>
<accession>A0A6G1HXZ0</accession>
<organism evidence="4 5">
    <name type="scientific">Trichodelitschia bisporula</name>
    <dbReference type="NCBI Taxonomy" id="703511"/>
    <lineage>
        <taxon>Eukaryota</taxon>
        <taxon>Fungi</taxon>
        <taxon>Dikarya</taxon>
        <taxon>Ascomycota</taxon>
        <taxon>Pezizomycotina</taxon>
        <taxon>Dothideomycetes</taxon>
        <taxon>Dothideomycetes incertae sedis</taxon>
        <taxon>Phaeotrichales</taxon>
        <taxon>Phaeotrichaceae</taxon>
        <taxon>Trichodelitschia</taxon>
    </lineage>
</organism>
<feature type="region of interest" description="Disordered" evidence="2">
    <location>
        <begin position="299"/>
        <end position="383"/>
    </location>
</feature>
<feature type="region of interest" description="Disordered" evidence="2">
    <location>
        <begin position="174"/>
        <end position="215"/>
    </location>
</feature>
<dbReference type="EMBL" id="ML996694">
    <property type="protein sequence ID" value="KAF2400736.1"/>
    <property type="molecule type" value="Genomic_DNA"/>
</dbReference>
<dbReference type="Proteomes" id="UP000799640">
    <property type="component" value="Unassembled WGS sequence"/>
</dbReference>
<dbReference type="AlphaFoldDB" id="A0A6G1HXZ0"/>
<reference evidence="4" key="1">
    <citation type="journal article" date="2020" name="Stud. Mycol.">
        <title>101 Dothideomycetes genomes: a test case for predicting lifestyles and emergence of pathogens.</title>
        <authorList>
            <person name="Haridas S."/>
            <person name="Albert R."/>
            <person name="Binder M."/>
            <person name="Bloem J."/>
            <person name="Labutti K."/>
            <person name="Salamov A."/>
            <person name="Andreopoulos B."/>
            <person name="Baker S."/>
            <person name="Barry K."/>
            <person name="Bills G."/>
            <person name="Bluhm B."/>
            <person name="Cannon C."/>
            <person name="Castanera R."/>
            <person name="Culley D."/>
            <person name="Daum C."/>
            <person name="Ezra D."/>
            <person name="Gonzalez J."/>
            <person name="Henrissat B."/>
            <person name="Kuo A."/>
            <person name="Liang C."/>
            <person name="Lipzen A."/>
            <person name="Lutzoni F."/>
            <person name="Magnuson J."/>
            <person name="Mondo S."/>
            <person name="Nolan M."/>
            <person name="Ohm R."/>
            <person name="Pangilinan J."/>
            <person name="Park H.-J."/>
            <person name="Ramirez L."/>
            <person name="Alfaro M."/>
            <person name="Sun H."/>
            <person name="Tritt A."/>
            <person name="Yoshinaga Y."/>
            <person name="Zwiers L.-H."/>
            <person name="Turgeon B."/>
            <person name="Goodwin S."/>
            <person name="Spatafora J."/>
            <person name="Crous P."/>
            <person name="Grigoriev I."/>
        </authorList>
    </citation>
    <scope>NUCLEOTIDE SEQUENCE</scope>
    <source>
        <strain evidence="4">CBS 262.69</strain>
    </source>
</reference>